<evidence type="ECO:0000313" key="1">
    <source>
        <dbReference type="EMBL" id="KAB2584534.1"/>
    </source>
</evidence>
<evidence type="ECO:0000313" key="2">
    <source>
        <dbReference type="Proteomes" id="UP000325576"/>
    </source>
</evidence>
<sequence length="208" mass="22596">MSRSSDLLARQQSNLAAARAVPFIEDTIGGTLSDEGFRRYLVIEEAFVLTAVKVLGLVVAESPTLDDALDHVTSMSNLVGEQREYFAQLRSRFPYTGDAAALVEESSVLSTHALTLAGEEGRAAALVGMYAAETLYLSWCREAAAVNVQREPALQDWVDMHVAPPFVSQVAVLACEVDAMPESVTDEDLDRWFSGMLAAEIDFHNVAV</sequence>
<dbReference type="Proteomes" id="UP000325576">
    <property type="component" value="Unassembled WGS sequence"/>
</dbReference>
<dbReference type="Gene3D" id="1.20.910.10">
    <property type="entry name" value="Heme oxygenase-like"/>
    <property type="match status" value="1"/>
</dbReference>
<dbReference type="CDD" id="cd19358">
    <property type="entry name" value="TenA_E_Spr0628-like"/>
    <property type="match status" value="1"/>
</dbReference>
<dbReference type="AlphaFoldDB" id="A0A0C2VJL8"/>
<proteinExistence type="predicted"/>
<dbReference type="InterPro" id="IPR016084">
    <property type="entry name" value="Haem_Oase-like_multi-hlx"/>
</dbReference>
<dbReference type="SUPFAM" id="SSF48613">
    <property type="entry name" value="Heme oxygenase-like"/>
    <property type="match status" value="1"/>
</dbReference>
<protein>
    <submittedName>
        <fullName evidence="1">Transcriptional regulator</fullName>
    </submittedName>
</protein>
<name>A0A0C2VJL8_RHOER</name>
<dbReference type="EMBL" id="MRBO01000427">
    <property type="protein sequence ID" value="KAB2584534.1"/>
    <property type="molecule type" value="Genomic_DNA"/>
</dbReference>
<gene>
    <name evidence="1" type="ORF">BS297_15060</name>
</gene>
<accession>A0A0C2VJL8</accession>
<organism evidence="1 2">
    <name type="scientific">Rhodococcus erythropolis</name>
    <name type="common">Arthrobacter picolinophilus</name>
    <dbReference type="NCBI Taxonomy" id="1833"/>
    <lineage>
        <taxon>Bacteria</taxon>
        <taxon>Bacillati</taxon>
        <taxon>Actinomycetota</taxon>
        <taxon>Actinomycetes</taxon>
        <taxon>Mycobacteriales</taxon>
        <taxon>Nocardiaceae</taxon>
        <taxon>Rhodococcus</taxon>
        <taxon>Rhodococcus erythropolis group</taxon>
    </lineage>
</organism>
<reference evidence="1 2" key="1">
    <citation type="journal article" date="2017" name="Poromechanics V (2013)">
        <title>Genomic Characterization of the Arsenic-Tolerant Actinobacterium, &lt;i&gt;Rhodococcus erythropolis&lt;/i&gt; S43.</title>
        <authorList>
            <person name="Retamal-Morales G."/>
            <person name="Mehnert M."/>
            <person name="Schwabe R."/>
            <person name="Tischler D."/>
            <person name="Schloemann M."/>
            <person name="Levican G.J."/>
        </authorList>
    </citation>
    <scope>NUCLEOTIDE SEQUENCE [LARGE SCALE GENOMIC DNA]</scope>
    <source>
        <strain evidence="1 2">S43</strain>
    </source>
</reference>
<comment type="caution">
    <text evidence="1">The sequence shown here is derived from an EMBL/GenBank/DDBJ whole genome shotgun (WGS) entry which is preliminary data.</text>
</comment>